<dbReference type="PANTHER" id="PTHR21284">
    <property type="entry name" value="EG:80H7.2 PROTEIN"/>
    <property type="match status" value="1"/>
</dbReference>
<evidence type="ECO:0000256" key="2">
    <source>
        <dbReference type="ARBA" id="ARBA00022692"/>
    </source>
</evidence>
<reference evidence="7" key="1">
    <citation type="submission" date="2024-06" db="EMBL/GenBank/DDBJ databases">
        <authorList>
            <person name="Liu X."/>
            <person name="Lenzi L."/>
            <person name="Haldenby T S."/>
            <person name="Uol C."/>
        </authorList>
    </citation>
    <scope>NUCLEOTIDE SEQUENCE</scope>
</reference>
<evidence type="ECO:0000256" key="1">
    <source>
        <dbReference type="ARBA" id="ARBA00004141"/>
    </source>
</evidence>
<comment type="subcellular location">
    <subcellularLocation>
        <location evidence="1">Membrane</location>
        <topology evidence="1">Multi-pass membrane protein</topology>
    </subcellularLocation>
</comment>
<keyword evidence="2 6" id="KW-0812">Transmembrane</keyword>
<feature type="region of interest" description="Disordered" evidence="5">
    <location>
        <begin position="263"/>
        <end position="308"/>
    </location>
</feature>
<sequence length="308" mass="36086">MRVKHRIKHTPFSEWRYFIVCVLTFVTFALELLCFVTPYWLQSWSRIHTPFLRLGLWEFCLKGYVSRVDSDMVSYYECWWILSPYYSKIFNQLVPFWFLIIQVLASVAVAIQLVLFVWWIVYLCRRVRHVERRSFTLSVMTGGHALTVAVMIPAIIVFGVNYENPDWMPVPKFNWPSWSYGCAILATFSALFCTICFGLMHREMNRDIQEYMLQFPLYTKIKHRRRWLAPRKHWSEDKTKIAAAVVPPVQAPARMPESIMLSEFSQPSQSGLTQYSESLPQSGSQVSYVPPSSRDQSSGERNYQGSEV</sequence>
<evidence type="ECO:0008006" key="9">
    <source>
        <dbReference type="Google" id="ProtNLM"/>
    </source>
</evidence>
<dbReference type="Pfam" id="PF13903">
    <property type="entry name" value="Claudin_2"/>
    <property type="match status" value="1"/>
</dbReference>
<feature type="transmembrane region" description="Helical" evidence="6">
    <location>
        <begin position="178"/>
        <end position="200"/>
    </location>
</feature>
<evidence type="ECO:0000256" key="3">
    <source>
        <dbReference type="ARBA" id="ARBA00022989"/>
    </source>
</evidence>
<gene>
    <name evidence="7" type="ORF">CDAUBV1_LOCUS17521</name>
</gene>
<dbReference type="EMBL" id="CAXLJL010000989">
    <property type="protein sequence ID" value="CAL5142274.1"/>
    <property type="molecule type" value="Genomic_DNA"/>
</dbReference>
<organism evidence="7 8">
    <name type="scientific">Calicophoron daubneyi</name>
    <name type="common">Rumen fluke</name>
    <name type="synonym">Paramphistomum daubneyi</name>
    <dbReference type="NCBI Taxonomy" id="300641"/>
    <lineage>
        <taxon>Eukaryota</taxon>
        <taxon>Metazoa</taxon>
        <taxon>Spiralia</taxon>
        <taxon>Lophotrochozoa</taxon>
        <taxon>Platyhelminthes</taxon>
        <taxon>Trematoda</taxon>
        <taxon>Digenea</taxon>
        <taxon>Plagiorchiida</taxon>
        <taxon>Pronocephalata</taxon>
        <taxon>Paramphistomoidea</taxon>
        <taxon>Paramphistomidae</taxon>
        <taxon>Calicophoron</taxon>
    </lineage>
</organism>
<accession>A0AAV2TY04</accession>
<dbReference type="Gene3D" id="1.20.140.150">
    <property type="match status" value="1"/>
</dbReference>
<protein>
    <recommendedName>
        <fullName evidence="9">PMP-22/EMP/MP20/Claudin tight junction</fullName>
    </recommendedName>
</protein>
<dbReference type="PANTHER" id="PTHR21284:SF12">
    <property type="entry name" value="EG:80H7.2 PROTEIN"/>
    <property type="match status" value="1"/>
</dbReference>
<name>A0AAV2TY04_CALDB</name>
<dbReference type="AlphaFoldDB" id="A0AAV2TY04"/>
<feature type="compositionally biased region" description="Polar residues" evidence="5">
    <location>
        <begin position="263"/>
        <end position="287"/>
    </location>
</feature>
<evidence type="ECO:0000256" key="5">
    <source>
        <dbReference type="SAM" id="MobiDB-lite"/>
    </source>
</evidence>
<feature type="transmembrane region" description="Helical" evidence="6">
    <location>
        <begin position="96"/>
        <end position="123"/>
    </location>
</feature>
<dbReference type="GO" id="GO:0016020">
    <property type="term" value="C:membrane"/>
    <property type="evidence" value="ECO:0007669"/>
    <property type="project" value="UniProtKB-SubCell"/>
</dbReference>
<evidence type="ECO:0000256" key="6">
    <source>
        <dbReference type="SAM" id="Phobius"/>
    </source>
</evidence>
<evidence type="ECO:0000313" key="8">
    <source>
        <dbReference type="Proteomes" id="UP001497525"/>
    </source>
</evidence>
<feature type="transmembrane region" description="Helical" evidence="6">
    <location>
        <begin position="15"/>
        <end position="41"/>
    </location>
</feature>
<evidence type="ECO:0000313" key="7">
    <source>
        <dbReference type="EMBL" id="CAL5142274.1"/>
    </source>
</evidence>
<proteinExistence type="predicted"/>
<evidence type="ECO:0000256" key="4">
    <source>
        <dbReference type="ARBA" id="ARBA00023136"/>
    </source>
</evidence>
<comment type="caution">
    <text evidence="7">The sequence shown here is derived from an EMBL/GenBank/DDBJ whole genome shotgun (WGS) entry which is preliminary data.</text>
</comment>
<feature type="transmembrane region" description="Helical" evidence="6">
    <location>
        <begin position="135"/>
        <end position="158"/>
    </location>
</feature>
<dbReference type="Proteomes" id="UP001497525">
    <property type="component" value="Unassembled WGS sequence"/>
</dbReference>
<keyword evidence="4 6" id="KW-0472">Membrane</keyword>
<feature type="compositionally biased region" description="Polar residues" evidence="5">
    <location>
        <begin position="293"/>
        <end position="308"/>
    </location>
</feature>
<keyword evidence="3 6" id="KW-1133">Transmembrane helix</keyword>
<dbReference type="InterPro" id="IPR004031">
    <property type="entry name" value="PMP22/EMP/MP20/Claudin"/>
</dbReference>